<sequence length="435" mass="47238">PPLITATLAVIVSFLPMLFITGMMGPYMRPMALNVPVTMIMSMAVSFTITPWLAYHLLKRGYPAGGGNDAGGVGTPGDAGAPQEESAEQIKRTVLYRLFRPLMAPLITSRPKAWVFLGCVGVLLVASGMLAATRHVPLKMLPFDNKSELLLVLDFDEGTTLERTDATIRRIEGSLRTVPEVAGFTSYVGVASPMDFNGLVRHYYLRQGSNVAEVQINLVPKKERSFKSHALGLRLRDRLTEVASAGGANLKIVEAPPGPPVISTIVAEVFGRPDHDYQDLLAAARTVRQRLEREPGVVDVDDVAEAGQAKWVFLPDKTKAAINRISTEDIAAALQTALAGSHVGALRTERERNPLEIIVRLSRSERSSVEDLSRIRVKAASGHLVALGELGAWSKHRVDQTIYHKDLRRVAYVFAETAGRAPAGAVVDIQADRAV</sequence>
<feature type="transmembrane region" description="Helical" evidence="1">
    <location>
        <begin position="32"/>
        <end position="54"/>
    </location>
</feature>
<keyword evidence="1" id="KW-1133">Transmembrane helix</keyword>
<dbReference type="SUPFAM" id="SSF82714">
    <property type="entry name" value="Multidrug efflux transporter AcrB TolC docking domain, DN and DC subdomains"/>
    <property type="match status" value="1"/>
</dbReference>
<dbReference type="Gene3D" id="1.20.1640.10">
    <property type="entry name" value="Multidrug efflux transporter AcrB transmembrane domain"/>
    <property type="match status" value="2"/>
</dbReference>
<evidence type="ECO:0000256" key="1">
    <source>
        <dbReference type="SAM" id="Phobius"/>
    </source>
</evidence>
<feature type="non-terminal residue" evidence="2">
    <location>
        <position position="435"/>
    </location>
</feature>
<name>X0S169_9ZZZZ</name>
<dbReference type="GO" id="GO:0005886">
    <property type="term" value="C:plasma membrane"/>
    <property type="evidence" value="ECO:0007669"/>
    <property type="project" value="TreeGrafter"/>
</dbReference>
<dbReference type="Gene3D" id="3.30.2090.10">
    <property type="entry name" value="Multidrug efflux transporter AcrB TolC docking domain, DN and DC subdomains"/>
    <property type="match status" value="1"/>
</dbReference>
<dbReference type="Gene3D" id="3.30.70.1430">
    <property type="entry name" value="Multidrug efflux transporter AcrB pore domain"/>
    <property type="match status" value="1"/>
</dbReference>
<organism evidence="2">
    <name type="scientific">marine sediment metagenome</name>
    <dbReference type="NCBI Taxonomy" id="412755"/>
    <lineage>
        <taxon>unclassified sequences</taxon>
        <taxon>metagenomes</taxon>
        <taxon>ecological metagenomes</taxon>
    </lineage>
</organism>
<dbReference type="PRINTS" id="PR00702">
    <property type="entry name" value="ACRIFLAVINRP"/>
</dbReference>
<dbReference type="Pfam" id="PF00873">
    <property type="entry name" value="ACR_tran"/>
    <property type="match status" value="1"/>
</dbReference>
<comment type="caution">
    <text evidence="2">The sequence shown here is derived from an EMBL/GenBank/DDBJ whole genome shotgun (WGS) entry which is preliminary data.</text>
</comment>
<dbReference type="EMBL" id="BARS01005532">
    <property type="protein sequence ID" value="GAF74814.1"/>
    <property type="molecule type" value="Genomic_DNA"/>
</dbReference>
<dbReference type="PANTHER" id="PTHR32063:SF16">
    <property type="entry name" value="CATION EFFLUX SYSTEM (ACRB_ACRD_ACRF FAMILY)"/>
    <property type="match status" value="1"/>
</dbReference>
<feature type="transmembrane region" description="Helical" evidence="1">
    <location>
        <begin position="113"/>
        <end position="132"/>
    </location>
</feature>
<dbReference type="AlphaFoldDB" id="X0S169"/>
<feature type="transmembrane region" description="Helical" evidence="1">
    <location>
        <begin position="6"/>
        <end position="25"/>
    </location>
</feature>
<reference evidence="2" key="1">
    <citation type="journal article" date="2014" name="Front. Microbiol.">
        <title>High frequency of phylogenetically diverse reductive dehalogenase-homologous genes in deep subseafloor sedimentary metagenomes.</title>
        <authorList>
            <person name="Kawai M."/>
            <person name="Futagami T."/>
            <person name="Toyoda A."/>
            <person name="Takaki Y."/>
            <person name="Nishi S."/>
            <person name="Hori S."/>
            <person name="Arai W."/>
            <person name="Tsubouchi T."/>
            <person name="Morono Y."/>
            <person name="Uchiyama I."/>
            <person name="Ito T."/>
            <person name="Fujiyama A."/>
            <person name="Inagaki F."/>
            <person name="Takami H."/>
        </authorList>
    </citation>
    <scope>NUCLEOTIDE SEQUENCE</scope>
    <source>
        <strain evidence="2">Expedition CK06-06</strain>
    </source>
</reference>
<dbReference type="Gene3D" id="3.30.70.1440">
    <property type="entry name" value="Multidrug efflux transporter AcrB pore domain"/>
    <property type="match status" value="1"/>
</dbReference>
<dbReference type="InterPro" id="IPR001036">
    <property type="entry name" value="Acrflvin-R"/>
</dbReference>
<evidence type="ECO:0000313" key="2">
    <source>
        <dbReference type="EMBL" id="GAF74814.1"/>
    </source>
</evidence>
<dbReference type="SUPFAM" id="SSF82693">
    <property type="entry name" value="Multidrug efflux transporter AcrB pore domain, PN1, PN2, PC1 and PC2 subdomains"/>
    <property type="match status" value="1"/>
</dbReference>
<feature type="non-terminal residue" evidence="2">
    <location>
        <position position="1"/>
    </location>
</feature>
<proteinExistence type="predicted"/>
<dbReference type="InterPro" id="IPR027463">
    <property type="entry name" value="AcrB_DN_DC_subdom"/>
</dbReference>
<evidence type="ECO:0008006" key="3">
    <source>
        <dbReference type="Google" id="ProtNLM"/>
    </source>
</evidence>
<dbReference type="PANTHER" id="PTHR32063">
    <property type="match status" value="1"/>
</dbReference>
<keyword evidence="1" id="KW-0812">Transmembrane</keyword>
<dbReference type="SUPFAM" id="SSF82866">
    <property type="entry name" value="Multidrug efflux transporter AcrB transmembrane domain"/>
    <property type="match status" value="1"/>
</dbReference>
<accession>X0S169</accession>
<gene>
    <name evidence="2" type="ORF">S01H1_10848</name>
</gene>
<protein>
    <recommendedName>
        <fullName evidence="3">Efflux RND transporter permease subunit</fullName>
    </recommendedName>
</protein>
<dbReference type="GO" id="GO:0042910">
    <property type="term" value="F:xenobiotic transmembrane transporter activity"/>
    <property type="evidence" value="ECO:0007669"/>
    <property type="project" value="TreeGrafter"/>
</dbReference>
<keyword evidence="1" id="KW-0472">Membrane</keyword>